<comment type="caution">
    <text evidence="7">The sequence shown here is derived from an EMBL/GenBank/DDBJ whole genome shotgun (WGS) entry which is preliminary data.</text>
</comment>
<dbReference type="Pfam" id="PF05195">
    <property type="entry name" value="AMP_N"/>
    <property type="match status" value="1"/>
</dbReference>
<evidence type="ECO:0000256" key="5">
    <source>
        <dbReference type="ARBA" id="ARBA00023211"/>
    </source>
</evidence>
<dbReference type="GO" id="GO:0006508">
    <property type="term" value="P:proteolysis"/>
    <property type="evidence" value="ECO:0007669"/>
    <property type="project" value="TreeGrafter"/>
</dbReference>
<proteinExistence type="inferred from homology"/>
<dbReference type="Gene3D" id="3.40.350.10">
    <property type="entry name" value="Creatinase/prolidase N-terminal domain"/>
    <property type="match status" value="1"/>
</dbReference>
<evidence type="ECO:0000313" key="7">
    <source>
        <dbReference type="EMBL" id="PCG78711.1"/>
    </source>
</evidence>
<comment type="cofactor">
    <cofactor evidence="1">
        <name>Mn(2+)</name>
        <dbReference type="ChEBI" id="CHEBI:29035"/>
    </cofactor>
</comment>
<dbReference type="SUPFAM" id="SSF55920">
    <property type="entry name" value="Creatinase/aminopeptidase"/>
    <property type="match status" value="1"/>
</dbReference>
<gene>
    <name evidence="7" type="ORF">B5V51_3240</name>
</gene>
<dbReference type="Gene3D" id="3.90.230.10">
    <property type="entry name" value="Creatinase/methionine aminopeptidase superfamily"/>
    <property type="match status" value="1"/>
</dbReference>
<dbReference type="InterPro" id="IPR000994">
    <property type="entry name" value="Pept_M24"/>
</dbReference>
<name>A0A2A4K371_HELVI</name>
<dbReference type="InterPro" id="IPR052433">
    <property type="entry name" value="X-Pro_dipept-like"/>
</dbReference>
<dbReference type="InterPro" id="IPR007865">
    <property type="entry name" value="Aminopep_P_N"/>
</dbReference>
<keyword evidence="4" id="KW-0378">Hydrolase</keyword>
<dbReference type="Pfam" id="PF00557">
    <property type="entry name" value="Peptidase_M24"/>
    <property type="match status" value="1"/>
</dbReference>
<dbReference type="AlphaFoldDB" id="A0A2A4K371"/>
<keyword evidence="3" id="KW-0479">Metal-binding</keyword>
<accession>A0A2A4K371</accession>
<comment type="similarity">
    <text evidence="2">Belongs to the peptidase M24B family.</text>
</comment>
<dbReference type="SMART" id="SM01011">
    <property type="entry name" value="AMP_N"/>
    <property type="match status" value="1"/>
</dbReference>
<dbReference type="PANTHER" id="PTHR43226:SF4">
    <property type="entry name" value="XAA-PRO AMINOPEPTIDASE 3"/>
    <property type="match status" value="1"/>
</dbReference>
<dbReference type="InterPro" id="IPR029149">
    <property type="entry name" value="Creatin/AminoP/Spt16_N"/>
</dbReference>
<dbReference type="InterPro" id="IPR036005">
    <property type="entry name" value="Creatinase/aminopeptidase-like"/>
</dbReference>
<dbReference type="SUPFAM" id="SSF53092">
    <property type="entry name" value="Creatinase/prolidase N-terminal domain"/>
    <property type="match status" value="1"/>
</dbReference>
<protein>
    <recommendedName>
        <fullName evidence="6">Aminopeptidase P N-terminal domain-containing protein</fullName>
    </recommendedName>
</protein>
<evidence type="ECO:0000256" key="4">
    <source>
        <dbReference type="ARBA" id="ARBA00022801"/>
    </source>
</evidence>
<dbReference type="EMBL" id="NWSH01000177">
    <property type="protein sequence ID" value="PCG78711.1"/>
    <property type="molecule type" value="Genomic_DNA"/>
</dbReference>
<evidence type="ECO:0000259" key="6">
    <source>
        <dbReference type="SMART" id="SM01011"/>
    </source>
</evidence>
<dbReference type="PANTHER" id="PTHR43226">
    <property type="entry name" value="XAA-PRO AMINOPEPTIDASE 3"/>
    <property type="match status" value="1"/>
</dbReference>
<reference evidence="7" key="1">
    <citation type="submission" date="2017-09" db="EMBL/GenBank/DDBJ databases">
        <title>Contemporary evolution of a Lepidopteran species, Heliothis virescens, in response to modern agricultural practices.</title>
        <authorList>
            <person name="Fritz M.L."/>
            <person name="Deyonke A.M."/>
            <person name="Papanicolaou A."/>
            <person name="Micinski S."/>
            <person name="Westbrook J."/>
            <person name="Gould F."/>
        </authorList>
    </citation>
    <scope>NUCLEOTIDE SEQUENCE [LARGE SCALE GENOMIC DNA]</scope>
    <source>
        <strain evidence="7">HvINT-</strain>
        <tissue evidence="7">Whole body</tissue>
    </source>
</reference>
<organism evidence="7">
    <name type="scientific">Heliothis virescens</name>
    <name type="common">Tobacco budworm moth</name>
    <dbReference type="NCBI Taxonomy" id="7102"/>
    <lineage>
        <taxon>Eukaryota</taxon>
        <taxon>Metazoa</taxon>
        <taxon>Ecdysozoa</taxon>
        <taxon>Arthropoda</taxon>
        <taxon>Hexapoda</taxon>
        <taxon>Insecta</taxon>
        <taxon>Pterygota</taxon>
        <taxon>Neoptera</taxon>
        <taxon>Endopterygota</taxon>
        <taxon>Lepidoptera</taxon>
        <taxon>Glossata</taxon>
        <taxon>Ditrysia</taxon>
        <taxon>Noctuoidea</taxon>
        <taxon>Noctuidae</taxon>
        <taxon>Heliothinae</taxon>
        <taxon>Heliothis</taxon>
    </lineage>
</organism>
<evidence type="ECO:0000256" key="3">
    <source>
        <dbReference type="ARBA" id="ARBA00022723"/>
    </source>
</evidence>
<dbReference type="GO" id="GO:0005739">
    <property type="term" value="C:mitochondrion"/>
    <property type="evidence" value="ECO:0007669"/>
    <property type="project" value="TreeGrafter"/>
</dbReference>
<feature type="domain" description="Aminopeptidase P N-terminal" evidence="6">
    <location>
        <begin position="75"/>
        <end position="220"/>
    </location>
</feature>
<sequence>MNQIRKLVTNITVNKDRRRLYRLPVLQNTHRQLSSFETPTQIENPPFSIPRGNLGQPTCYTHPHLISEEHLTCGITQAEFRERRETLIRNLAGETENAHRSHIIVIPAACKQYMSDKIPYVFRQNSDFFYLTGCLEPSAVLVMMKPPQTEEFKSILFVHDKDAHAELWEGPRTGCSAAARLFAVDEARPIENFGTFLNKLTTSSKPAVLWHQSDRSTGLWSDEIHSTIQSSLRGDTTLLQGDPQKTLHFMRVIKSPAEIELMKETCFIGSQSINMAMACTKPGMSEHMINAVLEYSCKQGGAEHLAFPPVCAGGPRATHIHYVANNQLLAENELLLVDSGSQRWMYNSDISRTWPVSGKFTSHQQILYEIVLAVQKRLIEILGEQRPPLDKLFDCMCRLLGSYLQQEGILPHNVDGQELLGKAYRLCPHHVSHYLGMDVHDSSLVRRNVPVSTNMIVTVEPGIYISPDDTSVPPEFRGVGIRIEDDVLITDGHPLVLTDTCVKEVADIEALVGKNVA</sequence>
<keyword evidence="5" id="KW-0464">Manganese</keyword>
<evidence type="ECO:0000256" key="2">
    <source>
        <dbReference type="ARBA" id="ARBA00008766"/>
    </source>
</evidence>
<evidence type="ECO:0000256" key="1">
    <source>
        <dbReference type="ARBA" id="ARBA00001936"/>
    </source>
</evidence>
<dbReference type="CDD" id="cd01087">
    <property type="entry name" value="Prolidase"/>
    <property type="match status" value="1"/>
</dbReference>
<dbReference type="GO" id="GO:0030145">
    <property type="term" value="F:manganese ion binding"/>
    <property type="evidence" value="ECO:0007669"/>
    <property type="project" value="InterPro"/>
</dbReference>
<dbReference type="GO" id="GO:0070006">
    <property type="term" value="F:metalloaminopeptidase activity"/>
    <property type="evidence" value="ECO:0007669"/>
    <property type="project" value="InterPro"/>
</dbReference>